<keyword evidence="4" id="KW-0413">Isomerase</keyword>
<dbReference type="AlphaFoldDB" id="A0A1G2E0P3"/>
<dbReference type="InterPro" id="IPR029033">
    <property type="entry name" value="His_PPase_superfam"/>
</dbReference>
<keyword evidence="3" id="KW-0324">Glycolysis</keyword>
<evidence type="ECO:0000313" key="7">
    <source>
        <dbReference type="EMBL" id="OGZ19295.1"/>
    </source>
</evidence>
<evidence type="ECO:0000256" key="4">
    <source>
        <dbReference type="ARBA" id="ARBA00023235"/>
    </source>
</evidence>
<comment type="caution">
    <text evidence="7">The sequence shown here is derived from an EMBL/GenBank/DDBJ whole genome shotgun (WGS) entry which is preliminary data.</text>
</comment>
<gene>
    <name evidence="7" type="ORF">A2626_01655</name>
</gene>
<dbReference type="GO" id="GO:0006096">
    <property type="term" value="P:glycolytic process"/>
    <property type="evidence" value="ECO:0007669"/>
    <property type="project" value="UniProtKB-KW"/>
</dbReference>
<dbReference type="PANTHER" id="PTHR11931">
    <property type="entry name" value="PHOSPHOGLYCERATE MUTASE"/>
    <property type="match status" value="1"/>
</dbReference>
<dbReference type="Proteomes" id="UP000177360">
    <property type="component" value="Unassembled WGS sequence"/>
</dbReference>
<feature type="binding site" evidence="6">
    <location>
        <begin position="109"/>
        <end position="112"/>
    </location>
    <ligand>
        <name>substrate</name>
    </ligand>
</feature>
<proteinExistence type="inferred from homology"/>
<dbReference type="CDD" id="cd07067">
    <property type="entry name" value="HP_PGM_like"/>
    <property type="match status" value="1"/>
</dbReference>
<dbReference type="EC" id="5.4.2.11" evidence="2"/>
<organism evidence="7 8">
    <name type="scientific">Candidatus Nealsonbacteria bacterium RIFCSPHIGHO2_01_FULL_38_55</name>
    <dbReference type="NCBI Taxonomy" id="1801664"/>
    <lineage>
        <taxon>Bacteria</taxon>
        <taxon>Candidatus Nealsoniibacteriota</taxon>
    </lineage>
</organism>
<dbReference type="Pfam" id="PF00300">
    <property type="entry name" value="His_Phos_1"/>
    <property type="match status" value="2"/>
</dbReference>
<comment type="similarity">
    <text evidence="1">Belongs to the phosphoglycerate mutase family. BPG-dependent PGAM subfamily.</text>
</comment>
<protein>
    <recommendedName>
        <fullName evidence="2">phosphoglycerate mutase (2,3-diphosphoglycerate-dependent)</fullName>
        <ecNumber evidence="2">5.4.2.11</ecNumber>
    </recommendedName>
</protein>
<dbReference type="SUPFAM" id="SSF53254">
    <property type="entry name" value="Phosphoglycerate mutase-like"/>
    <property type="match status" value="1"/>
</dbReference>
<dbReference type="SMART" id="SM00855">
    <property type="entry name" value="PGAM"/>
    <property type="match status" value="1"/>
</dbReference>
<feature type="active site" description="Tele-phosphohistidine intermediate" evidence="5">
    <location>
        <position position="9"/>
    </location>
</feature>
<dbReference type="InterPro" id="IPR005952">
    <property type="entry name" value="Phosphogly_mut1"/>
</dbReference>
<feature type="binding site" evidence="6">
    <location>
        <begin position="22"/>
        <end position="23"/>
    </location>
    <ligand>
        <name>substrate</name>
    </ligand>
</feature>
<sequence>MAKLFLLRHLKSQWNEEENRFTGWVDIPLAEGQEESAKVLAQKIFQNKIDAIYCSRLFRNIDTAARIFEHDNKYPIFIHLDLGKMKKWGHFKDISENDLPVFVSEKLNERYYGDLQGLNKEEMIKKYGEEKVRQWRRSYDMAPPGGESLKDVVKRVVPFYKKYIEKDLKTGKNILIVASHNSLRALVKHIEKISDNDIINFEIHFGGLIEYDLGKSLEVKNKCNL</sequence>
<name>A0A1G2E0P3_9BACT</name>
<dbReference type="InterPro" id="IPR013078">
    <property type="entry name" value="His_Pase_superF_clade-1"/>
</dbReference>
<evidence type="ECO:0000313" key="8">
    <source>
        <dbReference type="Proteomes" id="UP000177360"/>
    </source>
</evidence>
<feature type="active site" description="Proton donor/acceptor" evidence="5">
    <location>
        <position position="109"/>
    </location>
</feature>
<evidence type="ECO:0000256" key="6">
    <source>
        <dbReference type="PIRSR" id="PIRSR613078-2"/>
    </source>
</evidence>
<evidence type="ECO:0000256" key="1">
    <source>
        <dbReference type="ARBA" id="ARBA00006717"/>
    </source>
</evidence>
<dbReference type="NCBIfam" id="TIGR01258">
    <property type="entry name" value="pgm_1"/>
    <property type="match status" value="1"/>
</dbReference>
<evidence type="ECO:0000256" key="5">
    <source>
        <dbReference type="PIRSR" id="PIRSR613078-1"/>
    </source>
</evidence>
<dbReference type="GO" id="GO:0004619">
    <property type="term" value="F:phosphoglycerate mutase activity"/>
    <property type="evidence" value="ECO:0007669"/>
    <property type="project" value="UniProtKB-EC"/>
</dbReference>
<evidence type="ECO:0000256" key="2">
    <source>
        <dbReference type="ARBA" id="ARBA00012028"/>
    </source>
</evidence>
<dbReference type="Gene3D" id="3.40.50.1240">
    <property type="entry name" value="Phosphoglycerate mutase-like"/>
    <property type="match status" value="1"/>
</dbReference>
<feature type="binding site" evidence="6">
    <location>
        <begin position="136"/>
        <end position="137"/>
    </location>
    <ligand>
        <name>substrate</name>
    </ligand>
</feature>
<reference evidence="7 8" key="1">
    <citation type="journal article" date="2016" name="Nat. Commun.">
        <title>Thousands of microbial genomes shed light on interconnected biogeochemical processes in an aquifer system.</title>
        <authorList>
            <person name="Anantharaman K."/>
            <person name="Brown C.T."/>
            <person name="Hug L.A."/>
            <person name="Sharon I."/>
            <person name="Castelle C.J."/>
            <person name="Probst A.J."/>
            <person name="Thomas B.C."/>
            <person name="Singh A."/>
            <person name="Wilkins M.J."/>
            <person name="Karaoz U."/>
            <person name="Brodie E.L."/>
            <person name="Williams K.H."/>
            <person name="Hubbard S.S."/>
            <person name="Banfield J.F."/>
        </authorList>
    </citation>
    <scope>NUCLEOTIDE SEQUENCE [LARGE SCALE GENOMIC DNA]</scope>
</reference>
<feature type="binding site" evidence="6">
    <location>
        <position position="59"/>
    </location>
    <ligand>
        <name>substrate</name>
    </ligand>
</feature>
<accession>A0A1G2E0P3</accession>
<feature type="binding site" evidence="6">
    <location>
        <position position="120"/>
    </location>
    <ligand>
        <name>substrate</name>
    </ligand>
</feature>
<evidence type="ECO:0000256" key="3">
    <source>
        <dbReference type="ARBA" id="ARBA00023152"/>
    </source>
</evidence>
<dbReference type="PIRSF" id="PIRSF000709">
    <property type="entry name" value="6PFK_2-Ptase"/>
    <property type="match status" value="1"/>
</dbReference>
<feature type="binding site" evidence="6">
    <location>
        <begin position="8"/>
        <end position="15"/>
    </location>
    <ligand>
        <name>substrate</name>
    </ligand>
</feature>
<dbReference type="EMBL" id="MHLZ01000038">
    <property type="protein sequence ID" value="OGZ19295.1"/>
    <property type="molecule type" value="Genomic_DNA"/>
</dbReference>